<reference evidence="1" key="1">
    <citation type="submission" date="2018-05" db="EMBL/GenBank/DDBJ databases">
        <authorList>
            <person name="Lanie J.A."/>
            <person name="Ng W.-L."/>
            <person name="Kazmierczak K.M."/>
            <person name="Andrzejewski T.M."/>
            <person name="Davidsen T.M."/>
            <person name="Wayne K.J."/>
            <person name="Tettelin H."/>
            <person name="Glass J.I."/>
            <person name="Rusch D."/>
            <person name="Podicherti R."/>
            <person name="Tsui H.-C.T."/>
            <person name="Winkler M.E."/>
        </authorList>
    </citation>
    <scope>NUCLEOTIDE SEQUENCE</scope>
</reference>
<dbReference type="EMBL" id="UINC01011615">
    <property type="protein sequence ID" value="SVA51153.1"/>
    <property type="molecule type" value="Genomic_DNA"/>
</dbReference>
<dbReference type="SUPFAM" id="SSF82185">
    <property type="entry name" value="Histone H3 K4-specific methyltransferase SET7/9 N-terminal domain"/>
    <property type="match status" value="1"/>
</dbReference>
<evidence type="ECO:0000313" key="1">
    <source>
        <dbReference type="EMBL" id="SVA51153.1"/>
    </source>
</evidence>
<gene>
    <name evidence="1" type="ORF">METZ01_LOCUS104007</name>
</gene>
<accession>A0A381WGU3</accession>
<dbReference type="Gene3D" id="2.20.110.10">
    <property type="entry name" value="Histone H3 K4-specific methyltransferase SET7/9 N-terminal domain"/>
    <property type="match status" value="1"/>
</dbReference>
<sequence>MKTNLIISLLLLSVGVSQKILNKKVMIEENLPDSDEIIVYPPNSDEPYSGVVYWFGGVAQLNHQTYKNGIKNGPYKEWYSFDKEKILKLVGNYKNGEKDGLWTYYFEDEKWKEGNYKDGKEDGLWTYYTKGWKWKEETYIDKNISKISHYYRMDRFYRNGQIQAEGNTNFWGSYDGKWTYYNADGTIKEVKEY</sequence>
<organism evidence="1">
    <name type="scientific">marine metagenome</name>
    <dbReference type="NCBI Taxonomy" id="408172"/>
    <lineage>
        <taxon>unclassified sequences</taxon>
        <taxon>metagenomes</taxon>
        <taxon>ecological metagenomes</taxon>
    </lineage>
</organism>
<protein>
    <recommendedName>
        <fullName evidence="2">Toxin-antitoxin system YwqK family antitoxin</fullName>
    </recommendedName>
</protein>
<dbReference type="AlphaFoldDB" id="A0A381WGU3"/>
<proteinExistence type="predicted"/>
<name>A0A381WGU3_9ZZZZ</name>
<evidence type="ECO:0008006" key="2">
    <source>
        <dbReference type="Google" id="ProtNLM"/>
    </source>
</evidence>